<feature type="transmembrane region" description="Helical" evidence="1">
    <location>
        <begin position="96"/>
        <end position="118"/>
    </location>
</feature>
<accession>A0A1W6N258</accession>
<gene>
    <name evidence="2" type="ORF">B1812_21915</name>
</gene>
<dbReference type="EMBL" id="CP019949">
    <property type="protein sequence ID" value="ARN83932.1"/>
    <property type="molecule type" value="Genomic_DNA"/>
</dbReference>
<evidence type="ECO:0000256" key="1">
    <source>
        <dbReference type="SAM" id="Phobius"/>
    </source>
</evidence>
<protein>
    <submittedName>
        <fullName evidence="2">Uncharacterized protein</fullName>
    </submittedName>
</protein>
<name>A0A1W6N258_9HYPH</name>
<evidence type="ECO:0000313" key="2">
    <source>
        <dbReference type="EMBL" id="ARN83932.1"/>
    </source>
</evidence>
<proteinExistence type="predicted"/>
<keyword evidence="1" id="KW-0472">Membrane</keyword>
<geneLocation type="plasmid" evidence="2 3">
    <name>p1</name>
</geneLocation>
<organism evidence="2 3">
    <name type="scientific">Methylocystis bryophila</name>
    <dbReference type="NCBI Taxonomy" id="655015"/>
    <lineage>
        <taxon>Bacteria</taxon>
        <taxon>Pseudomonadati</taxon>
        <taxon>Pseudomonadota</taxon>
        <taxon>Alphaproteobacteria</taxon>
        <taxon>Hyphomicrobiales</taxon>
        <taxon>Methylocystaceae</taxon>
        <taxon>Methylocystis</taxon>
    </lineage>
</organism>
<keyword evidence="1" id="KW-1133">Transmembrane helix</keyword>
<reference evidence="2 3" key="1">
    <citation type="submission" date="2017-02" db="EMBL/GenBank/DDBJ databases">
        <authorList>
            <person name="Peterson S.W."/>
        </authorList>
    </citation>
    <scope>NUCLEOTIDE SEQUENCE [LARGE SCALE GENOMIC DNA]</scope>
    <source>
        <strain evidence="2 3">S285</strain>
        <plasmid evidence="3">Plasmid p1</plasmid>
    </source>
</reference>
<feature type="transmembrane region" description="Helical" evidence="1">
    <location>
        <begin position="38"/>
        <end position="56"/>
    </location>
</feature>
<sequence length="132" mass="14550">MEPRDEENAPARVGPRENAAMKHVHESHYVFVEPIRPAFPFLLVVGVVVFVLSLAADWLNGLPVQIVGPVLYPIERMLNAAFFPDARTPLRPNGSALLVLLPTLALFAAIYFGARAALRAALRVLRPFAGRR</sequence>
<keyword evidence="3" id="KW-1185">Reference proteome</keyword>
<dbReference type="KEGG" id="mbry:B1812_21915"/>
<keyword evidence="1" id="KW-0812">Transmembrane</keyword>
<dbReference type="Proteomes" id="UP000193978">
    <property type="component" value="Plasmid p1"/>
</dbReference>
<dbReference type="AlphaFoldDB" id="A0A1W6N258"/>
<evidence type="ECO:0000313" key="3">
    <source>
        <dbReference type="Proteomes" id="UP000193978"/>
    </source>
</evidence>
<keyword evidence="2" id="KW-0614">Plasmid</keyword>